<evidence type="ECO:0000313" key="7">
    <source>
        <dbReference type="Proteomes" id="UP001301797"/>
    </source>
</evidence>
<protein>
    <submittedName>
        <fullName evidence="6">DUF3821 domain-containing protein</fullName>
    </submittedName>
</protein>
<keyword evidence="7" id="KW-1185">Reference proteome</keyword>
<feature type="domain" description="PGF-CTERM archaeal protein-sorting signal" evidence="5">
    <location>
        <begin position="803"/>
        <end position="824"/>
    </location>
</feature>
<evidence type="ECO:0000259" key="4">
    <source>
        <dbReference type="Pfam" id="PF12863"/>
    </source>
</evidence>
<feature type="region of interest" description="Disordered" evidence="2">
    <location>
        <begin position="772"/>
        <end position="793"/>
    </location>
</feature>
<dbReference type="Pfam" id="PF12863">
    <property type="entry name" value="DUF3821"/>
    <property type="match status" value="1"/>
</dbReference>
<evidence type="ECO:0000259" key="5">
    <source>
        <dbReference type="Pfam" id="PF18204"/>
    </source>
</evidence>
<evidence type="ECO:0000256" key="3">
    <source>
        <dbReference type="SAM" id="Phobius"/>
    </source>
</evidence>
<dbReference type="NCBIfam" id="NF041431">
    <property type="entry name" value="S_layer_MEMAR"/>
    <property type="match status" value="1"/>
</dbReference>
<dbReference type="InterPro" id="IPR026371">
    <property type="entry name" value="PGF_CTERM"/>
</dbReference>
<dbReference type="InterPro" id="IPR024277">
    <property type="entry name" value="DUF3821"/>
</dbReference>
<evidence type="ECO:0000256" key="2">
    <source>
        <dbReference type="SAM" id="MobiDB-lite"/>
    </source>
</evidence>
<reference evidence="6 7" key="1">
    <citation type="submission" date="2019-09" db="EMBL/GenBank/DDBJ databases">
        <title>The complete genome of Methanoplanus sp. FWC-SCC4.</title>
        <authorList>
            <person name="Chen S.-C."/>
            <person name="Zhou Y.-Z."/>
            <person name="Lai M.-C."/>
        </authorList>
    </citation>
    <scope>NUCLEOTIDE SEQUENCE [LARGE SCALE GENOMIC DNA]</scope>
    <source>
        <strain evidence="6 7">FWC-SCC4</strain>
    </source>
</reference>
<proteinExistence type="predicted"/>
<dbReference type="KEGG" id="mefw:F1737_09165"/>
<accession>A0AA97I304</accession>
<dbReference type="AlphaFoldDB" id="A0AA97I304"/>
<keyword evidence="3" id="KW-0812">Transmembrane</keyword>
<organism evidence="6 7">
    <name type="scientific">Methanochimaera problematica</name>
    <dbReference type="NCBI Taxonomy" id="2609417"/>
    <lineage>
        <taxon>Archaea</taxon>
        <taxon>Methanobacteriati</taxon>
        <taxon>Methanobacteriota</taxon>
        <taxon>Stenosarchaea group</taxon>
        <taxon>Methanomicrobia</taxon>
        <taxon>Methanomicrobiales</taxon>
        <taxon>Methanomicrobiaceae</taxon>
        <taxon>Methanochimaera</taxon>
    </lineage>
</organism>
<gene>
    <name evidence="6" type="ORF">F1737_09165</name>
</gene>
<evidence type="ECO:0000256" key="1">
    <source>
        <dbReference type="ARBA" id="ARBA00022729"/>
    </source>
</evidence>
<evidence type="ECO:0000313" key="6">
    <source>
        <dbReference type="EMBL" id="WOF16845.1"/>
    </source>
</evidence>
<dbReference type="Proteomes" id="UP001301797">
    <property type="component" value="Chromosome"/>
</dbReference>
<sequence>MTSKKFGIALFALLVMALFAVAPAMASTDAIKSIQKGDTVFVGEEGLNISQCIDGASTTIYWFKDSTSTAFPLDLGSNSSVIIGESDFGTRTGFWYNTSVYADKEAVFNVQYPSISNVQIYDVTAGNEDITGETAITDDLLNIAFQSNLYSIFNERAGAVGGLTVKVQTPDGITLTALVNSSASTPLTAIQPSAQKFYVGGDASAPANAIWDTSISTYASGTYKVWVESNVNSMKDNLGSVSGKTVSPTVEVTLDKETITLTADKETVVRNNQFAVTVEGKPSTEYILWVSGTHSFGATEFPPVIIANQKDVTLNAGAWNYTYKTGTNVSMDIPTTNPELYCANVTTSSSGKVTVGFSTDTNTKDSTYKIRVQRGLPADNMYDTVKVTVEKGAVTITASGDGSYYLGEEVELSGTNTDGDNTYLFITGPNLPVAGGQLLTPATAVTNNVASTFISRPVKSDDTWDYKWDTATVGLDAGTYTIYAVNQPYDKSHLSGTKYDTISIVVKKPFVTATTSASTVAKGDKFYIRGTAEGNPTQGVAIWILGKNYWNGAATSSMETETVNDDGSFEYEVGTATTKDMASGQYFVVVQHPMYNDVFDVDVSAGVGGIVYVQETVSGTANSQFIIAGTGKLQGSDAAEALINAINSPDIDDTYTKLTFLVEEPWIRINSVGDHYVGDQFKISGTTNLAVDDDLIVEVTSSSFSPTQKTQSGEFSGKTETVKVTAGETFNEWSMDVDAAAFKPDDYIVNVEAIEADATATTTFTVLKGEPVKPTEAPVEPTETTAPVEPTATTAPVEPTAAPGFGAFVALIGLGAVAALVLRKD</sequence>
<feature type="transmembrane region" description="Helical" evidence="3">
    <location>
        <begin position="801"/>
        <end position="822"/>
    </location>
</feature>
<dbReference type="EMBL" id="CP043875">
    <property type="protein sequence ID" value="WOF16845.1"/>
    <property type="molecule type" value="Genomic_DNA"/>
</dbReference>
<dbReference type="RefSeq" id="WP_317136282.1">
    <property type="nucleotide sequence ID" value="NZ_CP043875.1"/>
</dbReference>
<keyword evidence="3" id="KW-0472">Membrane</keyword>
<keyword evidence="1" id="KW-0732">Signal</keyword>
<name>A0AA97I304_9EURY</name>
<feature type="domain" description="DUF3821" evidence="4">
    <location>
        <begin position="36"/>
        <end position="236"/>
    </location>
</feature>
<dbReference type="Pfam" id="PF18204">
    <property type="entry name" value="PGF-CTERM"/>
    <property type="match status" value="1"/>
</dbReference>
<keyword evidence="3" id="KW-1133">Transmembrane helix</keyword>
<dbReference type="GeneID" id="85230333"/>